<dbReference type="Proteomes" id="UP001530293">
    <property type="component" value="Unassembled WGS sequence"/>
</dbReference>
<feature type="compositionally biased region" description="Acidic residues" evidence="1">
    <location>
        <begin position="449"/>
        <end position="463"/>
    </location>
</feature>
<evidence type="ECO:0000313" key="3">
    <source>
        <dbReference type="Proteomes" id="UP001530293"/>
    </source>
</evidence>
<organism evidence="2 3">
    <name type="scientific">Discostella pseudostelligera</name>
    <dbReference type="NCBI Taxonomy" id="259834"/>
    <lineage>
        <taxon>Eukaryota</taxon>
        <taxon>Sar</taxon>
        <taxon>Stramenopiles</taxon>
        <taxon>Ochrophyta</taxon>
        <taxon>Bacillariophyta</taxon>
        <taxon>Coscinodiscophyceae</taxon>
        <taxon>Thalassiosirophycidae</taxon>
        <taxon>Stephanodiscales</taxon>
        <taxon>Stephanodiscaceae</taxon>
        <taxon>Discostella</taxon>
    </lineage>
</organism>
<name>A0ABD3LX25_9STRA</name>
<feature type="compositionally biased region" description="Low complexity" evidence="1">
    <location>
        <begin position="7"/>
        <end position="19"/>
    </location>
</feature>
<proteinExistence type="predicted"/>
<gene>
    <name evidence="2" type="ORF">ACHAWU_007254</name>
</gene>
<feature type="compositionally biased region" description="Polar residues" evidence="1">
    <location>
        <begin position="432"/>
        <end position="441"/>
    </location>
</feature>
<protein>
    <recommendedName>
        <fullName evidence="4">Alpha-galactosidase</fullName>
    </recommendedName>
</protein>
<dbReference type="AlphaFoldDB" id="A0ABD3LX25"/>
<dbReference type="InterPro" id="IPR029455">
    <property type="entry name" value="GHL15"/>
</dbReference>
<dbReference type="EMBL" id="JALLBG020000312">
    <property type="protein sequence ID" value="KAL3756303.1"/>
    <property type="molecule type" value="Genomic_DNA"/>
</dbReference>
<feature type="region of interest" description="Disordered" evidence="1">
    <location>
        <begin position="432"/>
        <end position="463"/>
    </location>
</feature>
<dbReference type="Pfam" id="PF14885">
    <property type="entry name" value="GHL15"/>
    <property type="match status" value="2"/>
</dbReference>
<feature type="region of interest" description="Disordered" evidence="1">
    <location>
        <begin position="1"/>
        <end position="61"/>
    </location>
</feature>
<keyword evidence="3" id="KW-1185">Reference proteome</keyword>
<evidence type="ECO:0000313" key="2">
    <source>
        <dbReference type="EMBL" id="KAL3756303.1"/>
    </source>
</evidence>
<feature type="compositionally biased region" description="Low complexity" evidence="1">
    <location>
        <begin position="36"/>
        <end position="61"/>
    </location>
</feature>
<evidence type="ECO:0008006" key="4">
    <source>
        <dbReference type="Google" id="ProtNLM"/>
    </source>
</evidence>
<accession>A0ABD3LX25</accession>
<reference evidence="2 3" key="1">
    <citation type="submission" date="2024-10" db="EMBL/GenBank/DDBJ databases">
        <title>Updated reference genomes for cyclostephanoid diatoms.</title>
        <authorList>
            <person name="Roberts W.R."/>
            <person name="Alverson A.J."/>
        </authorList>
    </citation>
    <scope>NUCLEOTIDE SEQUENCE [LARGE SCALE GENOMIC DNA]</scope>
    <source>
        <strain evidence="2 3">AJA232-27</strain>
    </source>
</reference>
<sequence length="840" mass="96837">MRYRNRSPISPDIDAAADADGGGPRVMTAEAEAPRRSSAADASPRSRSLEQSMSMSMSMSTSMSMFETETVELNANGDVNYLNYTNDDKKSIFPEWNWDHVRTWVPIRRADRYHPDQINALSGQDVVMLEKFNGHEYYGSVEKGSLEAARKIKSINSKVKILFYLNAMVHYAGYSANDYFKEEWLMMDPNTNTPYMWRGKFTSYNHTNVDFRKWWIQRALDMVTNDEIDGIFIDGLCKVNRIDLPEQRNGDSYLETARQLRESLPPGKLLIGNTLRAYGFPDGNVKNMMYLDGSYLENWIDPRFVKRTLQLMYDALKQGQIIMLNAGPFNYDYNAYHAIPTLHERYVFLDDPKYIDYPLGCFLLIVEPYAFFSFHEGVDAKQGKMTVFDNNRFEAITRKLGKPLGKYVEESDGVFSREFEYVKVHVDVNNQNGTLTVQNNPDVPKTDDNVGDTLDDDDRVFDDDITDDVVDDDSDDHIDDDDKQSIFPEWSWDHVRTWVPIRRADRYHPDQIKVLSNQDVVMLEKCNGHETYGSVEKGSLEAAKQIKALNGDVKILFYLNSMVHYGGYAANDNFKDEWAMMDPNTNSPYLWRGKFISYNHTNVDFREWWIQRALDILSHAEIDGIFIDGLCKVNRCDLPDKNNGDAYLETARQLRERLPPGKILIGNVLRAYGFPDGNVKNMMYLDGSYLENWMDPRFVARTLKLMSDALEKGQMIMLNAGPHMLDMEIYNAIDKLSYRYEFLNDPKYIDYPLGCFLLVVEPYAYFSYHLGVDGRPGAKSVFDNNRFDAITRKLGKPIGKYVEESKGVYSREFEFVKVHVDVNTQQGTLTVQNVDGYDDL</sequence>
<comment type="caution">
    <text evidence="2">The sequence shown here is derived from an EMBL/GenBank/DDBJ whole genome shotgun (WGS) entry which is preliminary data.</text>
</comment>
<evidence type="ECO:0000256" key="1">
    <source>
        <dbReference type="SAM" id="MobiDB-lite"/>
    </source>
</evidence>